<dbReference type="EMBL" id="PNYA01000043">
    <property type="protein sequence ID" value="PMS14560.1"/>
    <property type="molecule type" value="Genomic_DNA"/>
</dbReference>
<comment type="caution">
    <text evidence="2">The sequence shown here is derived from an EMBL/GenBank/DDBJ whole genome shotgun (WGS) entry which is preliminary data.</text>
</comment>
<reference evidence="2 3" key="1">
    <citation type="submission" date="2018-01" db="EMBL/GenBank/DDBJ databases">
        <title>Whole genome analyses suggest that Burkholderia sensu lato contains two further novel genera in the rhizoxinica-symbiotica group Mycetohabitans gen. nov., and Trinickia gen. nov.: implications for the evolution of diazotrophy and nodulation in the Burkholderiaceae.</title>
        <authorList>
            <person name="Estrada-de los Santos P."/>
            <person name="Palmer M."/>
            <person name="Chavez-Ramirez B."/>
            <person name="Beukes C."/>
            <person name="Steenkamp E.T."/>
            <person name="Hirsch A.M."/>
            <person name="Manyaka P."/>
            <person name="Maluk M."/>
            <person name="Lafos M."/>
            <person name="Crook M."/>
            <person name="Gross E."/>
            <person name="Simon M.F."/>
            <person name="Bueno dos Reis Junior F."/>
            <person name="Poole P.S."/>
            <person name="Venter S.N."/>
            <person name="James E.K."/>
        </authorList>
    </citation>
    <scope>NUCLEOTIDE SEQUENCE [LARGE SCALE GENOMIC DNA]</scope>
    <source>
        <strain evidence="2 3">GIMN1.004</strain>
    </source>
</reference>
<protein>
    <recommendedName>
        <fullName evidence="1">Methyltransferase domain-containing protein</fullName>
    </recommendedName>
</protein>
<evidence type="ECO:0000259" key="1">
    <source>
        <dbReference type="Pfam" id="PF13847"/>
    </source>
</evidence>
<dbReference type="InterPro" id="IPR029063">
    <property type="entry name" value="SAM-dependent_MTases_sf"/>
</dbReference>
<evidence type="ECO:0000313" key="2">
    <source>
        <dbReference type="EMBL" id="PMS14560.1"/>
    </source>
</evidence>
<dbReference type="PANTHER" id="PTHR43591">
    <property type="entry name" value="METHYLTRANSFERASE"/>
    <property type="match status" value="1"/>
</dbReference>
<organism evidence="2 3">
    <name type="scientific">Trinickia dabaoshanensis</name>
    <dbReference type="NCBI Taxonomy" id="564714"/>
    <lineage>
        <taxon>Bacteria</taxon>
        <taxon>Pseudomonadati</taxon>
        <taxon>Pseudomonadota</taxon>
        <taxon>Betaproteobacteria</taxon>
        <taxon>Burkholderiales</taxon>
        <taxon>Burkholderiaceae</taxon>
        <taxon>Trinickia</taxon>
    </lineage>
</organism>
<sequence>MNRLGYLRAESAMRQQDTDMWSEWVLRRRHGDDMQYRQAIHGEVTVYADRVLDGARVHEAMTLADIGTGDGLVGFRAIERFGPSLNVVMTDVSAPLLRHAEALAAERGVARQCRFVQGSADALTQIDDAGVDAVTMRAVLAYVADKGAALREFYRILKPDGRLSMAEPILRDEAFEVCALKRMVDARPPGTGDAFFPLLLRWRSAQFPDTEEKARALPITNYGERDLVRFAIDAGFVDIHLELHIDVVPADPIPWDAFVESSPHPLAPSLQSVLDAQFTPDERAFFEARLRPLVESGKQFGAQRIAWMTAAKPGS</sequence>
<feature type="domain" description="Methyltransferase" evidence="1">
    <location>
        <begin position="58"/>
        <end position="173"/>
    </location>
</feature>
<dbReference type="Pfam" id="PF13847">
    <property type="entry name" value="Methyltransf_31"/>
    <property type="match status" value="1"/>
</dbReference>
<dbReference type="Gene3D" id="3.40.50.150">
    <property type="entry name" value="Vaccinia Virus protein VP39"/>
    <property type="match status" value="1"/>
</dbReference>
<dbReference type="SUPFAM" id="SSF53335">
    <property type="entry name" value="S-adenosyl-L-methionine-dependent methyltransferases"/>
    <property type="match status" value="1"/>
</dbReference>
<dbReference type="Proteomes" id="UP000235616">
    <property type="component" value="Unassembled WGS sequence"/>
</dbReference>
<evidence type="ECO:0000313" key="3">
    <source>
        <dbReference type="Proteomes" id="UP000235616"/>
    </source>
</evidence>
<gene>
    <name evidence="2" type="ORF">C0Z18_30990</name>
</gene>
<dbReference type="InterPro" id="IPR025714">
    <property type="entry name" value="Methyltranfer_dom"/>
</dbReference>
<accession>A0A2N7VBL3</accession>
<dbReference type="CDD" id="cd02440">
    <property type="entry name" value="AdoMet_MTases"/>
    <property type="match status" value="1"/>
</dbReference>
<dbReference type="AlphaFoldDB" id="A0A2N7VBL3"/>
<proteinExistence type="predicted"/>
<name>A0A2N7VBL3_9BURK</name>
<dbReference type="GO" id="GO:0008168">
    <property type="term" value="F:methyltransferase activity"/>
    <property type="evidence" value="ECO:0007669"/>
    <property type="project" value="TreeGrafter"/>
</dbReference>
<dbReference type="PANTHER" id="PTHR43591:SF24">
    <property type="entry name" value="2-METHOXY-6-POLYPRENYL-1,4-BENZOQUINOL METHYLASE, MITOCHONDRIAL"/>
    <property type="match status" value="1"/>
</dbReference>
<keyword evidence="3" id="KW-1185">Reference proteome</keyword>